<dbReference type="InterPro" id="IPR036388">
    <property type="entry name" value="WH-like_DNA-bd_sf"/>
</dbReference>
<dbReference type="RefSeq" id="WP_353862418.1">
    <property type="nucleotide sequence ID" value="NZ_CP088295.1"/>
</dbReference>
<reference evidence="6" key="1">
    <citation type="submission" date="2021-11" db="EMBL/GenBank/DDBJ databases">
        <title>Cultivation dependent microbiological survey of springs from the worlds oldest radium mine currently devoted to the extraction of radon-saturated water.</title>
        <authorList>
            <person name="Kapinusova G."/>
            <person name="Smrhova T."/>
            <person name="Strejcek M."/>
            <person name="Suman J."/>
            <person name="Jani K."/>
            <person name="Pajer P."/>
            <person name="Uhlik O."/>
        </authorList>
    </citation>
    <scope>NUCLEOTIDE SEQUENCE [LARGE SCALE GENOMIC DNA]</scope>
    <source>
        <strain evidence="6">J379</strain>
    </source>
</reference>
<dbReference type="Proteomes" id="UP001058860">
    <property type="component" value="Chromosome"/>
</dbReference>
<dbReference type="PANTHER" id="PTHR33154:SF33">
    <property type="entry name" value="TRANSCRIPTIONAL REPRESSOR SDPR"/>
    <property type="match status" value="1"/>
</dbReference>
<protein>
    <submittedName>
        <fullName evidence="5">Metalloregulator ArsR/SmtB family transcription factor</fullName>
    </submittedName>
</protein>
<dbReference type="SUPFAM" id="SSF46785">
    <property type="entry name" value="Winged helix' DNA-binding domain"/>
    <property type="match status" value="1"/>
</dbReference>
<dbReference type="SMART" id="SM00418">
    <property type="entry name" value="HTH_ARSR"/>
    <property type="match status" value="1"/>
</dbReference>
<organism evidence="5 6">
    <name type="scientific">Svornostia abyssi</name>
    <dbReference type="NCBI Taxonomy" id="2898438"/>
    <lineage>
        <taxon>Bacteria</taxon>
        <taxon>Bacillati</taxon>
        <taxon>Actinomycetota</taxon>
        <taxon>Thermoleophilia</taxon>
        <taxon>Solirubrobacterales</taxon>
        <taxon>Baekduiaceae</taxon>
        <taxon>Svornostia</taxon>
    </lineage>
</organism>
<dbReference type="CDD" id="cd00090">
    <property type="entry name" value="HTH_ARSR"/>
    <property type="match status" value="1"/>
</dbReference>
<dbReference type="InterPro" id="IPR011991">
    <property type="entry name" value="ArsR-like_HTH"/>
</dbReference>
<evidence type="ECO:0000256" key="3">
    <source>
        <dbReference type="ARBA" id="ARBA00023163"/>
    </source>
</evidence>
<proteinExistence type="predicted"/>
<gene>
    <name evidence="5" type="ORF">LRS13_14210</name>
</gene>
<evidence type="ECO:0000256" key="1">
    <source>
        <dbReference type="ARBA" id="ARBA00023015"/>
    </source>
</evidence>
<dbReference type="NCBIfam" id="NF033788">
    <property type="entry name" value="HTH_metalloreg"/>
    <property type="match status" value="1"/>
</dbReference>
<evidence type="ECO:0000313" key="5">
    <source>
        <dbReference type="EMBL" id="UUY01877.1"/>
    </source>
</evidence>
<accession>A0ABY5PB95</accession>
<keyword evidence="3" id="KW-0804">Transcription</keyword>
<keyword evidence="2" id="KW-0238">DNA-binding</keyword>
<evidence type="ECO:0000259" key="4">
    <source>
        <dbReference type="PROSITE" id="PS50987"/>
    </source>
</evidence>
<sequence>MSTDAVFAALADPTRRTVLDTVAAREGITATQLAAGLPVTRQAVAKHLGVLAEAQLVAGERAGRETRWRATPAPLTDAIAWMANVGAAWDDRLAALRDSATPARGSRPPR</sequence>
<evidence type="ECO:0000256" key="2">
    <source>
        <dbReference type="ARBA" id="ARBA00023125"/>
    </source>
</evidence>
<dbReference type="Gene3D" id="1.10.10.10">
    <property type="entry name" value="Winged helix-like DNA-binding domain superfamily/Winged helix DNA-binding domain"/>
    <property type="match status" value="1"/>
</dbReference>
<evidence type="ECO:0000313" key="6">
    <source>
        <dbReference type="Proteomes" id="UP001058860"/>
    </source>
</evidence>
<keyword evidence="6" id="KW-1185">Reference proteome</keyword>
<keyword evidence="1" id="KW-0805">Transcription regulation</keyword>
<feature type="domain" description="HTH arsR-type" evidence="4">
    <location>
        <begin position="1"/>
        <end position="90"/>
    </location>
</feature>
<dbReference type="PROSITE" id="PS50987">
    <property type="entry name" value="HTH_ARSR_2"/>
    <property type="match status" value="1"/>
</dbReference>
<dbReference type="InterPro" id="IPR001845">
    <property type="entry name" value="HTH_ArsR_DNA-bd_dom"/>
</dbReference>
<dbReference type="Pfam" id="PF12840">
    <property type="entry name" value="HTH_20"/>
    <property type="match status" value="1"/>
</dbReference>
<dbReference type="InterPro" id="IPR036390">
    <property type="entry name" value="WH_DNA-bd_sf"/>
</dbReference>
<dbReference type="InterPro" id="IPR051081">
    <property type="entry name" value="HTH_MetalResp_TranReg"/>
</dbReference>
<dbReference type="PANTHER" id="PTHR33154">
    <property type="entry name" value="TRANSCRIPTIONAL REGULATOR, ARSR FAMILY"/>
    <property type="match status" value="1"/>
</dbReference>
<dbReference type="EMBL" id="CP088295">
    <property type="protein sequence ID" value="UUY01877.1"/>
    <property type="molecule type" value="Genomic_DNA"/>
</dbReference>
<name>A0ABY5PB95_9ACTN</name>